<accession>A0A1J4MNI2</accession>
<dbReference type="PANTHER" id="PTHR11575:SF48">
    <property type="entry name" value="5'-NUCLEOTIDASE"/>
    <property type="match status" value="1"/>
</dbReference>
<evidence type="ECO:0000313" key="7">
    <source>
        <dbReference type="EMBL" id="OII75591.1"/>
    </source>
</evidence>
<evidence type="ECO:0000256" key="4">
    <source>
        <dbReference type="SAM" id="MobiDB-lite"/>
    </source>
</evidence>
<feature type="domain" description="5'-Nucleotidase C-terminal" evidence="6">
    <location>
        <begin position="419"/>
        <end position="572"/>
    </location>
</feature>
<dbReference type="InterPro" id="IPR008334">
    <property type="entry name" value="5'-Nucleotdase_C"/>
</dbReference>
<dbReference type="GO" id="GO:0016787">
    <property type="term" value="F:hydrolase activity"/>
    <property type="evidence" value="ECO:0007669"/>
    <property type="project" value="UniProtKB-KW"/>
</dbReference>
<dbReference type="Gene3D" id="3.90.780.10">
    <property type="entry name" value="5'-Nucleotidase, C-terminal domain"/>
    <property type="match status" value="1"/>
</dbReference>
<feature type="region of interest" description="Disordered" evidence="4">
    <location>
        <begin position="1"/>
        <end position="29"/>
    </location>
</feature>
<dbReference type="Gene3D" id="3.60.21.10">
    <property type="match status" value="1"/>
</dbReference>
<dbReference type="GO" id="GO:0009166">
    <property type="term" value="P:nucleotide catabolic process"/>
    <property type="evidence" value="ECO:0007669"/>
    <property type="project" value="InterPro"/>
</dbReference>
<organism evidence="7 8">
    <name type="scientific">Cryptosporidium ubiquitum</name>
    <dbReference type="NCBI Taxonomy" id="857276"/>
    <lineage>
        <taxon>Eukaryota</taxon>
        <taxon>Sar</taxon>
        <taxon>Alveolata</taxon>
        <taxon>Apicomplexa</taxon>
        <taxon>Conoidasida</taxon>
        <taxon>Coccidia</taxon>
        <taxon>Eucoccidiorida</taxon>
        <taxon>Eimeriorina</taxon>
        <taxon>Cryptosporidiidae</taxon>
        <taxon>Cryptosporidium</taxon>
    </lineage>
</organism>
<evidence type="ECO:0000259" key="5">
    <source>
        <dbReference type="Pfam" id="PF00149"/>
    </source>
</evidence>
<dbReference type="InterPro" id="IPR029052">
    <property type="entry name" value="Metallo-depent_PP-like"/>
</dbReference>
<evidence type="ECO:0000256" key="1">
    <source>
        <dbReference type="ARBA" id="ARBA00006654"/>
    </source>
</evidence>
<dbReference type="PANTHER" id="PTHR11575">
    <property type="entry name" value="5'-NUCLEOTIDASE-RELATED"/>
    <property type="match status" value="1"/>
</dbReference>
<name>A0A1J4MNI2_9CRYT</name>
<dbReference type="RefSeq" id="XP_028876598.1">
    <property type="nucleotide sequence ID" value="XM_029019124.1"/>
</dbReference>
<sequence length="712" mass="80574">MEDQDPLSPLSNTGSESSQNERFNIRPTHQNDRKNFEKVYNSFNSIVGKGAPIQSMQRCISIGLTGETFYDYDSPFGPEDDICILHFNDVYNIEEDVNGTGGVARFVEALKSFRSLNPLLLFSGDVFNPSIMSVTTKGRHMVPFLNMMRVHTACFGNHDFDFGVDHLEYLAGSCNFQWLLSNVYDAYTEEPLANARTYRLFEWQGRRIGIMGLVEKDWLKTVPTISEEDVIYKDFVEEANRISKILREKDAELIIALTHMRAPNDELLAKGAEDIDLILGGHDHEYYGVKEIGNSVVAKSGTDFRDLTMIVIKPGKHCLTCPKSDSKLHLEYCKYSSVELNQSKSNNSFEERLIPNNKDGGDIYLKKFLGGSMMSWSYIDISTFNPNKHVKKMVNKYLCDLATQMDKIIGECAVRLETRFSVIRTSETNAGNWLTDIMKSAAKTEIAMINSGTIRSDCVFNIGPVRNQDILMMLPFVDNLVKLGVPGNLLLEILENSVSQWPNKDGRFSQFSGLKFRFNGDLPPGQRIVPGSVYIQDLNDPLVFNPLELDRVYTLVTKEFLYTGKDGFDSFTKCELLSNPEDMPPLPTLVRNVFSLAALANGYRKPHNLATARKLKTFLLNPQQTMIGLNKVPSRVFFKNDHSNQLSPNSISSRSHESHELILNEETISRMEEKIVGEPEYCFMIKVEREGRIIREGNAPDPIIESGIERVD</sequence>
<keyword evidence="2" id="KW-0732">Signal</keyword>
<evidence type="ECO:0000256" key="3">
    <source>
        <dbReference type="RuleBase" id="RU362119"/>
    </source>
</evidence>
<protein>
    <submittedName>
        <fullName evidence="7">Nucleotidase</fullName>
    </submittedName>
</protein>
<dbReference type="Proteomes" id="UP000186176">
    <property type="component" value="Unassembled WGS sequence"/>
</dbReference>
<dbReference type="GeneID" id="39978903"/>
<dbReference type="VEuPathDB" id="CryptoDB:cubi_02112"/>
<evidence type="ECO:0000259" key="6">
    <source>
        <dbReference type="Pfam" id="PF02872"/>
    </source>
</evidence>
<dbReference type="OrthoDB" id="10252235at2759"/>
<dbReference type="Pfam" id="PF02872">
    <property type="entry name" value="5_nucleotid_C"/>
    <property type="match status" value="1"/>
</dbReference>
<dbReference type="GO" id="GO:0000166">
    <property type="term" value="F:nucleotide binding"/>
    <property type="evidence" value="ECO:0007669"/>
    <property type="project" value="UniProtKB-KW"/>
</dbReference>
<comment type="caution">
    <text evidence="7">The sequence shown here is derived from an EMBL/GenBank/DDBJ whole genome shotgun (WGS) entry which is preliminary data.</text>
</comment>
<dbReference type="EMBL" id="LRBP01000001">
    <property type="protein sequence ID" value="OII75591.1"/>
    <property type="molecule type" value="Genomic_DNA"/>
</dbReference>
<reference evidence="7 8" key="1">
    <citation type="submission" date="2016-10" db="EMBL/GenBank/DDBJ databases">
        <title>Reductive evolution of mitochondrial metabolism and differential evolution of invasion-related proteins in Cryptosporidium.</title>
        <authorList>
            <person name="Liu S."/>
            <person name="Roellig D.M."/>
            <person name="Guo Y."/>
            <person name="Li N."/>
            <person name="Frace M.A."/>
            <person name="Tang K."/>
            <person name="Zhang L."/>
            <person name="Feng Y."/>
            <person name="Xiao L."/>
        </authorList>
    </citation>
    <scope>NUCLEOTIDE SEQUENCE [LARGE SCALE GENOMIC DNA]</scope>
    <source>
        <strain evidence="7">39726</strain>
    </source>
</reference>
<evidence type="ECO:0000256" key="2">
    <source>
        <dbReference type="ARBA" id="ARBA00022729"/>
    </source>
</evidence>
<feature type="domain" description="Calcineurin-like phosphoesterase" evidence="5">
    <location>
        <begin position="84"/>
        <end position="286"/>
    </location>
</feature>
<dbReference type="Pfam" id="PF00149">
    <property type="entry name" value="Metallophos"/>
    <property type="match status" value="1"/>
</dbReference>
<keyword evidence="8" id="KW-1185">Reference proteome</keyword>
<dbReference type="AlphaFoldDB" id="A0A1J4MNI2"/>
<gene>
    <name evidence="7" type="ORF">cubi_02112</name>
</gene>
<dbReference type="PRINTS" id="PR01607">
    <property type="entry name" value="APYRASEFAMLY"/>
</dbReference>
<evidence type="ECO:0000313" key="8">
    <source>
        <dbReference type="Proteomes" id="UP000186176"/>
    </source>
</evidence>
<keyword evidence="3" id="KW-0547">Nucleotide-binding</keyword>
<dbReference type="SUPFAM" id="SSF55816">
    <property type="entry name" value="5'-nucleotidase (syn. UDP-sugar hydrolase), C-terminal domain"/>
    <property type="match status" value="1"/>
</dbReference>
<dbReference type="InterPro" id="IPR004843">
    <property type="entry name" value="Calcineurin-like_PHP"/>
</dbReference>
<proteinExistence type="inferred from homology"/>
<keyword evidence="3" id="KW-0378">Hydrolase</keyword>
<dbReference type="InterPro" id="IPR036907">
    <property type="entry name" value="5'-Nucleotdase_C_sf"/>
</dbReference>
<feature type="compositionally biased region" description="Polar residues" evidence="4">
    <location>
        <begin position="9"/>
        <end position="22"/>
    </location>
</feature>
<dbReference type="SUPFAM" id="SSF56300">
    <property type="entry name" value="Metallo-dependent phosphatases"/>
    <property type="match status" value="1"/>
</dbReference>
<dbReference type="InterPro" id="IPR006179">
    <property type="entry name" value="5_nucleotidase/apyrase"/>
</dbReference>
<comment type="similarity">
    <text evidence="1 3">Belongs to the 5'-nucleotidase family.</text>
</comment>